<sequence length="228" mass="25388">MRAVETTGLTILVWCRPMPSEACRDLAASTGFYIPRSTYRGSRIPKFFGHTTTDDEAKANSEEFQKDLMLCYHNMAKADVNASASDAARADLATMFKELARVKKLDDSTLDELLTDKDFVSDVLSAAATEQLEKLAPGINLDAALTSPKLVPKYMQRPLATDVDRDDVLNMDMARYRKAPNDTQPDVHNEDYHVIMNIIEPLGEPSEGDDQYIDLPEKLAQELQGLAD</sequence>
<name>A0ABY6UNF9_BIOOC</name>
<evidence type="ECO:0000313" key="1">
    <source>
        <dbReference type="EMBL" id="VUC32873.1"/>
    </source>
</evidence>
<protein>
    <submittedName>
        <fullName evidence="1">Uncharacterized protein</fullName>
    </submittedName>
</protein>
<dbReference type="Proteomes" id="UP000766486">
    <property type="component" value="Unassembled WGS sequence"/>
</dbReference>
<comment type="caution">
    <text evidence="1">The sequence shown here is derived from an EMBL/GenBank/DDBJ whole genome shotgun (WGS) entry which is preliminary data.</text>
</comment>
<proteinExistence type="predicted"/>
<organism evidence="1 2">
    <name type="scientific">Bionectria ochroleuca</name>
    <name type="common">Gliocladium roseum</name>
    <dbReference type="NCBI Taxonomy" id="29856"/>
    <lineage>
        <taxon>Eukaryota</taxon>
        <taxon>Fungi</taxon>
        <taxon>Dikarya</taxon>
        <taxon>Ascomycota</taxon>
        <taxon>Pezizomycotina</taxon>
        <taxon>Sordariomycetes</taxon>
        <taxon>Hypocreomycetidae</taxon>
        <taxon>Hypocreales</taxon>
        <taxon>Bionectriaceae</taxon>
        <taxon>Clonostachys</taxon>
    </lineage>
</organism>
<dbReference type="EMBL" id="CABFNS010000851">
    <property type="protein sequence ID" value="VUC32873.1"/>
    <property type="molecule type" value="Genomic_DNA"/>
</dbReference>
<gene>
    <name evidence="1" type="ORF">CLO192961_LOCUS329121</name>
</gene>
<evidence type="ECO:0000313" key="2">
    <source>
        <dbReference type="Proteomes" id="UP000766486"/>
    </source>
</evidence>
<keyword evidence="2" id="KW-1185">Reference proteome</keyword>
<reference evidence="1 2" key="1">
    <citation type="submission" date="2019-06" db="EMBL/GenBank/DDBJ databases">
        <authorList>
            <person name="Broberg M."/>
        </authorList>
    </citation>
    <scope>NUCLEOTIDE SEQUENCE [LARGE SCALE GENOMIC DNA]</scope>
</reference>
<accession>A0ABY6UNF9</accession>